<evidence type="ECO:0000256" key="1">
    <source>
        <dbReference type="PROSITE-ProRule" id="PRU00182"/>
    </source>
</evidence>
<dbReference type="Pfam" id="PF01479">
    <property type="entry name" value="S4"/>
    <property type="match status" value="1"/>
</dbReference>
<dbReference type="CDD" id="cd00165">
    <property type="entry name" value="S4"/>
    <property type="match status" value="1"/>
</dbReference>
<keyword evidence="4" id="KW-0346">Stress response</keyword>
<dbReference type="GO" id="GO:0003723">
    <property type="term" value="F:RNA binding"/>
    <property type="evidence" value="ECO:0007669"/>
    <property type="project" value="UniProtKB-KW"/>
</dbReference>
<feature type="region of interest" description="Disordered" evidence="2">
    <location>
        <begin position="80"/>
        <end position="133"/>
    </location>
</feature>
<dbReference type="InterPro" id="IPR036986">
    <property type="entry name" value="S4_RNA-bd_sf"/>
</dbReference>
<accession>A0A2S8SWC2</accession>
<dbReference type="RefSeq" id="WP_105482404.1">
    <property type="nucleotide sequence ID" value="NZ_NIGF01000002.1"/>
</dbReference>
<protein>
    <submittedName>
        <fullName evidence="4">Heat shock protein Hsp15</fullName>
    </submittedName>
</protein>
<dbReference type="SUPFAM" id="SSF55174">
    <property type="entry name" value="Alpha-L RNA-binding motif"/>
    <property type="match status" value="1"/>
</dbReference>
<feature type="domain" description="RNA-binding S4" evidence="3">
    <location>
        <begin position="11"/>
        <end position="74"/>
    </location>
</feature>
<feature type="compositionally biased region" description="Basic and acidic residues" evidence="2">
    <location>
        <begin position="80"/>
        <end position="100"/>
    </location>
</feature>
<keyword evidence="1" id="KW-0694">RNA-binding</keyword>
<name>A0A2S8SWC2_9BACT</name>
<dbReference type="EMBL" id="NIGF01000002">
    <property type="protein sequence ID" value="PQV65093.1"/>
    <property type="molecule type" value="Genomic_DNA"/>
</dbReference>
<keyword evidence="5" id="KW-1185">Reference proteome</keyword>
<dbReference type="SMART" id="SM00363">
    <property type="entry name" value="S4"/>
    <property type="match status" value="1"/>
</dbReference>
<evidence type="ECO:0000259" key="3">
    <source>
        <dbReference type="SMART" id="SM00363"/>
    </source>
</evidence>
<feature type="compositionally biased region" description="Basic and acidic residues" evidence="2">
    <location>
        <begin position="111"/>
        <end position="133"/>
    </location>
</feature>
<dbReference type="InterPro" id="IPR002942">
    <property type="entry name" value="S4_RNA-bd"/>
</dbReference>
<dbReference type="Proteomes" id="UP000237684">
    <property type="component" value="Unassembled WGS sequence"/>
</dbReference>
<evidence type="ECO:0000256" key="2">
    <source>
        <dbReference type="SAM" id="MobiDB-lite"/>
    </source>
</evidence>
<gene>
    <name evidence="4" type="ORF">B1R32_102100</name>
</gene>
<proteinExistence type="predicted"/>
<evidence type="ECO:0000313" key="5">
    <source>
        <dbReference type="Proteomes" id="UP000237684"/>
    </source>
</evidence>
<sequence length="133" mass="14903">MKAAENEKERHRIDLWLKQVCLYKSRSDATDDCNGGKVRLNSHRTKAAADIKEGDVIEISKGGIERKFVVLIVPPKQLDKERAKEAYRDESPPPPAKDDLFAGAYSAPKVARGEGRPTKKDRRDMDKGSARGR</sequence>
<comment type="caution">
    <text evidence="4">The sequence shown here is derived from an EMBL/GenBank/DDBJ whole genome shotgun (WGS) entry which is preliminary data.</text>
</comment>
<organism evidence="4 5">
    <name type="scientific">Abditibacterium utsteinense</name>
    <dbReference type="NCBI Taxonomy" id="1960156"/>
    <lineage>
        <taxon>Bacteria</taxon>
        <taxon>Pseudomonadati</taxon>
        <taxon>Abditibacteriota</taxon>
        <taxon>Abditibacteriia</taxon>
        <taxon>Abditibacteriales</taxon>
        <taxon>Abditibacteriaceae</taxon>
        <taxon>Abditibacterium</taxon>
    </lineage>
</organism>
<evidence type="ECO:0000313" key="4">
    <source>
        <dbReference type="EMBL" id="PQV65093.1"/>
    </source>
</evidence>
<dbReference type="Gene3D" id="3.10.290.10">
    <property type="entry name" value="RNA-binding S4 domain"/>
    <property type="match status" value="1"/>
</dbReference>
<reference evidence="4 5" key="1">
    <citation type="journal article" date="2018" name="Syst. Appl. Microbiol.">
        <title>Abditibacterium utsteinense sp. nov., the first cultivated member of candidate phylum FBP, isolated from ice-free Antarctic soil samples.</title>
        <authorList>
            <person name="Tahon G."/>
            <person name="Tytgat B."/>
            <person name="Lebbe L."/>
            <person name="Carlier A."/>
            <person name="Willems A."/>
        </authorList>
    </citation>
    <scope>NUCLEOTIDE SEQUENCE [LARGE SCALE GENOMIC DNA]</scope>
    <source>
        <strain evidence="4 5">LMG 29911</strain>
    </source>
</reference>
<dbReference type="OrthoDB" id="9805210at2"/>
<dbReference type="AlphaFoldDB" id="A0A2S8SWC2"/>
<dbReference type="InParanoid" id="A0A2S8SWC2"/>
<dbReference type="PROSITE" id="PS50889">
    <property type="entry name" value="S4"/>
    <property type="match status" value="1"/>
</dbReference>